<comment type="subcellular location">
    <subcellularLocation>
        <location evidence="1">Membrane</location>
        <topology evidence="1">Multi-pass membrane protein</topology>
    </subcellularLocation>
</comment>
<dbReference type="InterPro" id="IPR009436">
    <property type="entry name" value="AGTRAP"/>
</dbReference>
<feature type="transmembrane region" description="Helical" evidence="6">
    <location>
        <begin position="56"/>
        <end position="76"/>
    </location>
</feature>
<feature type="signal peptide" evidence="7">
    <location>
        <begin position="1"/>
        <end position="22"/>
    </location>
</feature>
<keyword evidence="2 6" id="KW-0812">Transmembrane</keyword>
<evidence type="ECO:0000256" key="2">
    <source>
        <dbReference type="ARBA" id="ARBA00022692"/>
    </source>
</evidence>
<reference evidence="8" key="1">
    <citation type="submission" date="2022-11" db="EMBL/GenBank/DDBJ databases">
        <title>Centuries of genome instability and evolution in soft-shell clam transmissible cancer (bioRxiv).</title>
        <authorList>
            <person name="Hart S.F.M."/>
            <person name="Yonemitsu M.A."/>
            <person name="Giersch R.M."/>
            <person name="Beal B.F."/>
            <person name="Arriagada G."/>
            <person name="Davis B.W."/>
            <person name="Ostrander E.A."/>
            <person name="Goff S.P."/>
            <person name="Metzger M.J."/>
        </authorList>
    </citation>
    <scope>NUCLEOTIDE SEQUENCE</scope>
    <source>
        <strain evidence="8">MELC-2E11</strain>
        <tissue evidence="8">Siphon/mantle</tissue>
    </source>
</reference>
<protein>
    <submittedName>
        <fullName evidence="8">ATRAP-like protein</fullName>
    </submittedName>
</protein>
<keyword evidence="9" id="KW-1185">Reference proteome</keyword>
<sequence>MNPPQITLKLLVFFHFVLTVWASQNGFLGLSYVYMNLFVLSLGVWSIVHHESAEPVFMFLICHVFSILQDIILLGINEPRGGSPSHGPYENIDTPPTAPAPTDEEQAYNQPYNSQEKH</sequence>
<proteinExistence type="predicted"/>
<evidence type="ECO:0000313" key="8">
    <source>
        <dbReference type="EMBL" id="WAR15475.1"/>
    </source>
</evidence>
<evidence type="ECO:0000256" key="6">
    <source>
        <dbReference type="SAM" id="Phobius"/>
    </source>
</evidence>
<dbReference type="PANTHER" id="PTHR16521">
    <property type="entry name" value="TYPE-1 ANGIOTENSIN II RECEPTOR-ASSOCIATED PROTEIN"/>
    <property type="match status" value="1"/>
</dbReference>
<accession>A0ABY7F1E3</accession>
<evidence type="ECO:0000313" key="9">
    <source>
        <dbReference type="Proteomes" id="UP001164746"/>
    </source>
</evidence>
<feature type="chain" id="PRO_5046919599" evidence="7">
    <location>
        <begin position="23"/>
        <end position="118"/>
    </location>
</feature>
<evidence type="ECO:0000256" key="7">
    <source>
        <dbReference type="SAM" id="SignalP"/>
    </source>
</evidence>
<evidence type="ECO:0000256" key="4">
    <source>
        <dbReference type="ARBA" id="ARBA00023136"/>
    </source>
</evidence>
<organism evidence="8 9">
    <name type="scientific">Mya arenaria</name>
    <name type="common">Soft-shell clam</name>
    <dbReference type="NCBI Taxonomy" id="6604"/>
    <lineage>
        <taxon>Eukaryota</taxon>
        <taxon>Metazoa</taxon>
        <taxon>Spiralia</taxon>
        <taxon>Lophotrochozoa</taxon>
        <taxon>Mollusca</taxon>
        <taxon>Bivalvia</taxon>
        <taxon>Autobranchia</taxon>
        <taxon>Heteroconchia</taxon>
        <taxon>Euheterodonta</taxon>
        <taxon>Imparidentia</taxon>
        <taxon>Neoheterodontei</taxon>
        <taxon>Myida</taxon>
        <taxon>Myoidea</taxon>
        <taxon>Myidae</taxon>
        <taxon>Mya</taxon>
    </lineage>
</organism>
<feature type="compositionally biased region" description="Polar residues" evidence="5">
    <location>
        <begin position="107"/>
        <end position="118"/>
    </location>
</feature>
<keyword evidence="7" id="KW-0732">Signal</keyword>
<dbReference type="EMBL" id="CP111020">
    <property type="protein sequence ID" value="WAR15475.1"/>
    <property type="molecule type" value="Genomic_DNA"/>
</dbReference>
<dbReference type="Proteomes" id="UP001164746">
    <property type="component" value="Chromosome 9"/>
</dbReference>
<feature type="region of interest" description="Disordered" evidence="5">
    <location>
        <begin position="83"/>
        <end position="118"/>
    </location>
</feature>
<evidence type="ECO:0000256" key="3">
    <source>
        <dbReference type="ARBA" id="ARBA00022989"/>
    </source>
</evidence>
<keyword evidence="3 6" id="KW-1133">Transmembrane helix</keyword>
<keyword evidence="4 6" id="KW-0472">Membrane</keyword>
<gene>
    <name evidence="8" type="ORF">MAR_005580</name>
</gene>
<dbReference type="SMART" id="SM00805">
    <property type="entry name" value="AGTRAP"/>
    <property type="match status" value="1"/>
</dbReference>
<evidence type="ECO:0000256" key="1">
    <source>
        <dbReference type="ARBA" id="ARBA00004141"/>
    </source>
</evidence>
<name>A0ABY7F1E3_MYAAR</name>
<dbReference type="PANTHER" id="PTHR16521:SF3">
    <property type="entry name" value="TYPE-1 ANGIOTENSIN II RECEPTOR-ASSOCIATED PROTEIN"/>
    <property type="match status" value="1"/>
</dbReference>
<dbReference type="Pfam" id="PF06396">
    <property type="entry name" value="AGTRAP"/>
    <property type="match status" value="1"/>
</dbReference>
<evidence type="ECO:0000256" key="5">
    <source>
        <dbReference type="SAM" id="MobiDB-lite"/>
    </source>
</evidence>